<comment type="similarity">
    <text evidence="1 2">Belongs to the small heat shock protein (HSP20) family.</text>
</comment>
<dbReference type="Gene3D" id="2.60.40.790">
    <property type="match status" value="1"/>
</dbReference>
<dbReference type="InterPro" id="IPR002068">
    <property type="entry name" value="A-crystallin/Hsp20_dom"/>
</dbReference>
<dbReference type="GeneTree" id="ENSGT00940000167797"/>
<dbReference type="Proteomes" id="UP000694580">
    <property type="component" value="Chromosome 19"/>
</dbReference>
<dbReference type="PANTHER" id="PTHR46907">
    <property type="entry name" value="HEAT SHOCK PROTEIN BETA-7-RELATED"/>
    <property type="match status" value="1"/>
</dbReference>
<proteinExistence type="inferred from homology"/>
<dbReference type="InterPro" id="IPR001436">
    <property type="entry name" value="Alpha-crystallin/sHSP_animal"/>
</dbReference>
<dbReference type="AlphaFoldDB" id="A0AAY4DZZ0"/>
<dbReference type="PRINTS" id="PR00299">
    <property type="entry name" value="ACRYSTALLIN"/>
</dbReference>
<dbReference type="PANTHER" id="PTHR46907:SF1">
    <property type="entry name" value="HEAT SHOCK PROTEIN FAMILY B (SMALL) MEMBER 7"/>
    <property type="match status" value="1"/>
</dbReference>
<evidence type="ECO:0000259" key="3">
    <source>
        <dbReference type="PROSITE" id="PS01031"/>
    </source>
</evidence>
<dbReference type="PROSITE" id="PS01031">
    <property type="entry name" value="SHSP"/>
    <property type="match status" value="1"/>
</dbReference>
<evidence type="ECO:0000313" key="4">
    <source>
        <dbReference type="Ensembl" id="ENSDCDP00010050890.1"/>
    </source>
</evidence>
<sequence>PSLSSACEFSSMACVSRTSSSVSRYSSSIRSMDPVFEQFHVGEKREKCPPPLHGRPASMGVVKADGDSYFLSVDVSQFEPHDIVVMAYNHRVTVHAEKVGEGGSIMDTLSHKTLLPADMDPLSTSCSLTPEGVLVISVQRLKTFLEHVVVVSMNIRVTEQMQPKARY</sequence>
<reference evidence="4" key="2">
    <citation type="submission" date="2025-08" db="UniProtKB">
        <authorList>
            <consortium name="Ensembl"/>
        </authorList>
    </citation>
    <scope>IDENTIFICATION</scope>
</reference>
<reference evidence="4 5" key="1">
    <citation type="submission" date="2020-06" db="EMBL/GenBank/DDBJ databases">
        <authorList>
            <consortium name="Wellcome Sanger Institute Data Sharing"/>
        </authorList>
    </citation>
    <scope>NUCLEOTIDE SEQUENCE [LARGE SCALE GENOMIC DNA]</scope>
</reference>
<dbReference type="Ensembl" id="ENSDCDT00010061317.1">
    <property type="protein sequence ID" value="ENSDCDP00010050890.1"/>
    <property type="gene ID" value="ENSDCDG00010030067.1"/>
</dbReference>
<feature type="domain" description="SHSP" evidence="3">
    <location>
        <begin position="49"/>
        <end position="158"/>
    </location>
</feature>
<dbReference type="InterPro" id="IPR008978">
    <property type="entry name" value="HSP20-like_chaperone"/>
</dbReference>
<dbReference type="Pfam" id="PF00011">
    <property type="entry name" value="HSP20"/>
    <property type="match status" value="1"/>
</dbReference>
<evidence type="ECO:0000313" key="5">
    <source>
        <dbReference type="Proteomes" id="UP000694580"/>
    </source>
</evidence>
<keyword evidence="5" id="KW-1185">Reference proteome</keyword>
<accession>A0AAY4DZZ0</accession>
<dbReference type="SUPFAM" id="SSF49764">
    <property type="entry name" value="HSP20-like chaperones"/>
    <property type="match status" value="1"/>
</dbReference>
<organism evidence="4 5">
    <name type="scientific">Denticeps clupeoides</name>
    <name type="common">denticle herring</name>
    <dbReference type="NCBI Taxonomy" id="299321"/>
    <lineage>
        <taxon>Eukaryota</taxon>
        <taxon>Metazoa</taxon>
        <taxon>Chordata</taxon>
        <taxon>Craniata</taxon>
        <taxon>Vertebrata</taxon>
        <taxon>Euteleostomi</taxon>
        <taxon>Actinopterygii</taxon>
        <taxon>Neopterygii</taxon>
        <taxon>Teleostei</taxon>
        <taxon>Clupei</taxon>
        <taxon>Clupeiformes</taxon>
        <taxon>Denticipitoidei</taxon>
        <taxon>Denticipitidae</taxon>
        <taxon>Denticeps</taxon>
    </lineage>
</organism>
<name>A0AAY4DZZ0_9TELE</name>
<evidence type="ECO:0000256" key="2">
    <source>
        <dbReference type="RuleBase" id="RU003616"/>
    </source>
</evidence>
<reference evidence="4" key="3">
    <citation type="submission" date="2025-09" db="UniProtKB">
        <authorList>
            <consortium name="Ensembl"/>
        </authorList>
    </citation>
    <scope>IDENTIFICATION</scope>
</reference>
<evidence type="ECO:0000256" key="1">
    <source>
        <dbReference type="PROSITE-ProRule" id="PRU00285"/>
    </source>
</evidence>
<protein>
    <recommendedName>
        <fullName evidence="3">SHSP domain-containing protein</fullName>
    </recommendedName>
</protein>